<dbReference type="RefSeq" id="WP_025655858.1">
    <property type="nucleotide sequence ID" value="NZ_QVIA01000008.1"/>
</dbReference>
<organism evidence="1 2">
    <name type="scientific">Hungatella hathewayi</name>
    <dbReference type="NCBI Taxonomy" id="154046"/>
    <lineage>
        <taxon>Bacteria</taxon>
        <taxon>Bacillati</taxon>
        <taxon>Bacillota</taxon>
        <taxon>Clostridia</taxon>
        <taxon>Lachnospirales</taxon>
        <taxon>Lachnospiraceae</taxon>
        <taxon>Hungatella</taxon>
    </lineage>
</organism>
<dbReference type="InterPro" id="IPR038056">
    <property type="entry name" value="YjbR-like_sf"/>
</dbReference>
<protein>
    <submittedName>
        <fullName evidence="1">MmcQ/YjbR family DNA-binding protein</fullName>
    </submittedName>
</protein>
<dbReference type="InterPro" id="IPR007351">
    <property type="entry name" value="YjbR"/>
</dbReference>
<gene>
    <name evidence="1" type="ORF">DWX41_08410</name>
</gene>
<dbReference type="PANTHER" id="PTHR35145">
    <property type="entry name" value="CYTOPLASMIC PROTEIN-RELATED"/>
    <property type="match status" value="1"/>
</dbReference>
<dbReference type="InterPro" id="IPR058532">
    <property type="entry name" value="YjbR/MT2646/Rv2570-like"/>
</dbReference>
<reference evidence="1 2" key="1">
    <citation type="submission" date="2018-08" db="EMBL/GenBank/DDBJ databases">
        <title>A genome reference for cultivated species of the human gut microbiota.</title>
        <authorList>
            <person name="Zou Y."/>
            <person name="Xue W."/>
            <person name="Luo G."/>
        </authorList>
    </citation>
    <scope>NUCLEOTIDE SEQUENCE [LARGE SCALE GENOMIC DNA]</scope>
    <source>
        <strain evidence="1 2">AF19-21</strain>
    </source>
</reference>
<evidence type="ECO:0000313" key="2">
    <source>
        <dbReference type="Proteomes" id="UP000261111"/>
    </source>
</evidence>
<comment type="caution">
    <text evidence="1">The sequence shown here is derived from an EMBL/GenBank/DDBJ whole genome shotgun (WGS) entry which is preliminary data.</text>
</comment>
<dbReference type="EMBL" id="QVIA01000008">
    <property type="protein sequence ID" value="RGC32580.1"/>
    <property type="molecule type" value="Genomic_DNA"/>
</dbReference>
<name>A0A3E2WY41_9FIRM</name>
<dbReference type="AlphaFoldDB" id="A0A3E2WY41"/>
<dbReference type="GO" id="GO:0003677">
    <property type="term" value="F:DNA binding"/>
    <property type="evidence" value="ECO:0007669"/>
    <property type="project" value="UniProtKB-KW"/>
</dbReference>
<dbReference type="Pfam" id="PF04237">
    <property type="entry name" value="YjbR"/>
    <property type="match status" value="1"/>
</dbReference>
<proteinExistence type="predicted"/>
<dbReference type="GeneID" id="93335921"/>
<dbReference type="PANTHER" id="PTHR35145:SF1">
    <property type="entry name" value="CYTOPLASMIC PROTEIN"/>
    <property type="match status" value="1"/>
</dbReference>
<dbReference type="SUPFAM" id="SSF142906">
    <property type="entry name" value="YjbR-like"/>
    <property type="match status" value="1"/>
</dbReference>
<sequence length="123" mass="14843">MTEKKEAIAFCLTLPNVFEDYPFHDQNWCVIRHRSNKKVFAWIFNRNGYVWINVKCSPEWRDFWRQAFVSVEPAYHLNKEHWNSIILDGTVPEEEIQRMICESYDLTAPKVRGKKGKERFPEY</sequence>
<dbReference type="Proteomes" id="UP000261111">
    <property type="component" value="Unassembled WGS sequence"/>
</dbReference>
<accession>A0A3E2WY41</accession>
<dbReference type="Gene3D" id="3.90.1150.30">
    <property type="match status" value="1"/>
</dbReference>
<keyword evidence="1" id="KW-0238">DNA-binding</keyword>
<evidence type="ECO:0000313" key="1">
    <source>
        <dbReference type="EMBL" id="RGC32580.1"/>
    </source>
</evidence>